<evidence type="ECO:0000313" key="1">
    <source>
        <dbReference type="EMBL" id="TGO79499.1"/>
    </source>
</evidence>
<gene>
    <name evidence="1" type="ORF">BELL_0030g00020</name>
</gene>
<organism evidence="1 2">
    <name type="scientific">Botrytis elliptica</name>
    <dbReference type="NCBI Taxonomy" id="278938"/>
    <lineage>
        <taxon>Eukaryota</taxon>
        <taxon>Fungi</taxon>
        <taxon>Dikarya</taxon>
        <taxon>Ascomycota</taxon>
        <taxon>Pezizomycotina</taxon>
        <taxon>Leotiomycetes</taxon>
        <taxon>Helotiales</taxon>
        <taxon>Sclerotiniaceae</taxon>
        <taxon>Botrytis</taxon>
    </lineage>
</organism>
<reference evidence="1 2" key="1">
    <citation type="submission" date="2017-12" db="EMBL/GenBank/DDBJ databases">
        <title>Comparative genomics of Botrytis spp.</title>
        <authorList>
            <person name="Valero-Jimenez C.A."/>
            <person name="Tapia P."/>
            <person name="Veloso J."/>
            <person name="Silva-Moreno E."/>
            <person name="Staats M."/>
            <person name="Valdes J.H."/>
            <person name="Van Kan J.A.L."/>
        </authorList>
    </citation>
    <scope>NUCLEOTIDE SEQUENCE [LARGE SCALE GENOMIC DNA]</scope>
    <source>
        <strain evidence="1 2">Be9601</strain>
    </source>
</reference>
<proteinExistence type="predicted"/>
<accession>A0A4Z1K012</accession>
<name>A0A4Z1K012_9HELO</name>
<dbReference type="EMBL" id="PQXM01000030">
    <property type="protein sequence ID" value="TGO79499.1"/>
    <property type="molecule type" value="Genomic_DNA"/>
</dbReference>
<sequence>MSLRSSDCFILNKIRNPTGSFTPPRFTSFRNRKCSPAYGSGVPTKPKVDHVTLTNDMARHSVQNGYWGILNEIR</sequence>
<comment type="caution">
    <text evidence="1">The sequence shown here is derived from an EMBL/GenBank/DDBJ whole genome shotgun (WGS) entry which is preliminary data.</text>
</comment>
<dbReference type="Proteomes" id="UP000297229">
    <property type="component" value="Unassembled WGS sequence"/>
</dbReference>
<evidence type="ECO:0000313" key="2">
    <source>
        <dbReference type="Proteomes" id="UP000297229"/>
    </source>
</evidence>
<protein>
    <submittedName>
        <fullName evidence="1">Uncharacterized protein</fullName>
    </submittedName>
</protein>
<dbReference type="AlphaFoldDB" id="A0A4Z1K012"/>
<keyword evidence="2" id="KW-1185">Reference proteome</keyword>